<keyword evidence="2" id="KW-1003">Cell membrane</keyword>
<dbReference type="Pfam" id="PF02653">
    <property type="entry name" value="BPD_transp_2"/>
    <property type="match status" value="1"/>
</dbReference>
<dbReference type="KEGG" id="msf:IT882_01210"/>
<comment type="subcellular location">
    <subcellularLocation>
        <location evidence="1">Cell membrane</location>
        <topology evidence="1">Multi-pass membrane protein</topology>
    </subcellularLocation>
</comment>
<dbReference type="PANTHER" id="PTHR43370">
    <property type="entry name" value="SUGAR ABC TRANSPORTER INTEGRAL MEMBRANE PROTEIN-RELATED"/>
    <property type="match status" value="1"/>
</dbReference>
<keyword evidence="8" id="KW-1185">Reference proteome</keyword>
<dbReference type="EMBL" id="CP064760">
    <property type="protein sequence ID" value="QPE04796.1"/>
    <property type="molecule type" value="Genomic_DNA"/>
</dbReference>
<sequence length="316" mass="32700">MSIELWASILAGAIVLATPLVIAGIGEGFVERAGRLNLGIEGMMILGAFVAVFVASFAGIVAGLAAAVVTGLVLAALMNLIVYRLGANEIVVGLAITMLGLGLSTYLYQLWVPAGQTNVSVPTAPKVDLGPLTDIPLIGPALFGQSPLVYGALVLAVAAWAVFRFTRFGLQVRAVGSDPVSAALRGVRPRQIGARTLLIGGALAGLAGSVITLGSIGAFSPDITAGRGYIVLAIVIMGRMTPVGIAIGALLFGFLQSFSLLAQATAIQLPSELYQTFPYAVTLIVLVLTSRAALRRHLGRHVRPRASRNQARTLPA</sequence>
<feature type="transmembrane region" description="Helical" evidence="6">
    <location>
        <begin position="38"/>
        <end position="58"/>
    </location>
</feature>
<reference evidence="7 8" key="1">
    <citation type="submission" date="2020-11" db="EMBL/GenBank/DDBJ databases">
        <title>Amino acid is mineralized and recycled by bacteria in oceanic microbiome.</title>
        <authorList>
            <person name="Zheng L.Y."/>
        </authorList>
    </citation>
    <scope>NUCLEOTIDE SEQUENCE [LARGE SCALE GENOMIC DNA]</scope>
    <source>
        <strain evidence="7 8">A32-1</strain>
    </source>
</reference>
<evidence type="ECO:0000313" key="8">
    <source>
        <dbReference type="Proteomes" id="UP000594480"/>
    </source>
</evidence>
<feature type="transmembrane region" description="Helical" evidence="6">
    <location>
        <begin position="142"/>
        <end position="163"/>
    </location>
</feature>
<feature type="transmembrane region" description="Helical" evidence="6">
    <location>
        <begin position="90"/>
        <end position="111"/>
    </location>
</feature>
<protein>
    <submittedName>
        <fullName evidence="7">ABC transporter permease</fullName>
    </submittedName>
</protein>
<dbReference type="GO" id="GO:0005886">
    <property type="term" value="C:plasma membrane"/>
    <property type="evidence" value="ECO:0007669"/>
    <property type="project" value="UniProtKB-SubCell"/>
</dbReference>
<feature type="transmembrane region" description="Helical" evidence="6">
    <location>
        <begin position="197"/>
        <end position="217"/>
    </location>
</feature>
<dbReference type="GO" id="GO:0022857">
    <property type="term" value="F:transmembrane transporter activity"/>
    <property type="evidence" value="ECO:0007669"/>
    <property type="project" value="InterPro"/>
</dbReference>
<organism evidence="7 8">
    <name type="scientific">Microbacterium schleiferi</name>
    <dbReference type="NCBI Taxonomy" id="69362"/>
    <lineage>
        <taxon>Bacteria</taxon>
        <taxon>Bacillati</taxon>
        <taxon>Actinomycetota</taxon>
        <taxon>Actinomycetes</taxon>
        <taxon>Micrococcales</taxon>
        <taxon>Microbacteriaceae</taxon>
        <taxon>Microbacterium</taxon>
    </lineage>
</organism>
<accession>A0A7S8RGV3</accession>
<evidence type="ECO:0000256" key="1">
    <source>
        <dbReference type="ARBA" id="ARBA00004651"/>
    </source>
</evidence>
<name>A0A7S8RGV3_9MICO</name>
<evidence type="ECO:0000256" key="3">
    <source>
        <dbReference type="ARBA" id="ARBA00022692"/>
    </source>
</evidence>
<dbReference type="RefSeq" id="WP_195692823.1">
    <property type="nucleotide sequence ID" value="NZ_CP064760.1"/>
</dbReference>
<feature type="transmembrane region" description="Helical" evidence="6">
    <location>
        <begin position="6"/>
        <end position="26"/>
    </location>
</feature>
<dbReference type="InterPro" id="IPR001851">
    <property type="entry name" value="ABC_transp_permease"/>
</dbReference>
<dbReference type="CDD" id="cd06580">
    <property type="entry name" value="TM_PBP1_transp_TpRbsC_like"/>
    <property type="match status" value="1"/>
</dbReference>
<dbReference type="Proteomes" id="UP000594480">
    <property type="component" value="Chromosome"/>
</dbReference>
<evidence type="ECO:0000256" key="2">
    <source>
        <dbReference type="ARBA" id="ARBA00022475"/>
    </source>
</evidence>
<dbReference type="PANTHER" id="PTHR43370:SF2">
    <property type="entry name" value="ABC TRANSPORTER PERMEASE PROTEIN"/>
    <property type="match status" value="1"/>
</dbReference>
<evidence type="ECO:0000256" key="6">
    <source>
        <dbReference type="SAM" id="Phobius"/>
    </source>
</evidence>
<feature type="transmembrane region" description="Helical" evidence="6">
    <location>
        <begin position="64"/>
        <end position="83"/>
    </location>
</feature>
<proteinExistence type="predicted"/>
<evidence type="ECO:0000313" key="7">
    <source>
        <dbReference type="EMBL" id="QPE04796.1"/>
    </source>
</evidence>
<evidence type="ECO:0000256" key="5">
    <source>
        <dbReference type="ARBA" id="ARBA00023136"/>
    </source>
</evidence>
<gene>
    <name evidence="7" type="ORF">IT882_01210</name>
</gene>
<keyword evidence="5 6" id="KW-0472">Membrane</keyword>
<evidence type="ECO:0000256" key="4">
    <source>
        <dbReference type="ARBA" id="ARBA00022989"/>
    </source>
</evidence>
<dbReference type="AlphaFoldDB" id="A0A7S8RGV3"/>
<keyword evidence="3 6" id="KW-0812">Transmembrane</keyword>
<keyword evidence="4 6" id="KW-1133">Transmembrane helix</keyword>
<feature type="transmembrane region" description="Helical" evidence="6">
    <location>
        <begin position="276"/>
        <end position="294"/>
    </location>
</feature>